<reference evidence="6 7" key="1">
    <citation type="submission" date="2016-10" db="EMBL/GenBank/DDBJ databases">
        <title>The Draft Genome Sequence of Actinokineospora bangkokensis 44EHWT reveals the biosynthetic pathway of antifungal compounds Thailandins with unusual extender unit butylmalonyl-CoA.</title>
        <authorList>
            <person name="Greule A."/>
            <person name="Intra B."/>
            <person name="Flemming S."/>
            <person name="Rommel M.G."/>
            <person name="Panbangred W."/>
            <person name="Bechthold A."/>
        </authorList>
    </citation>
    <scope>NUCLEOTIDE SEQUENCE [LARGE SCALE GENOMIC DNA]</scope>
    <source>
        <strain evidence="6 7">44EHW</strain>
    </source>
</reference>
<keyword evidence="2 4" id="KW-0238">DNA-binding</keyword>
<dbReference type="InterPro" id="IPR009057">
    <property type="entry name" value="Homeodomain-like_sf"/>
</dbReference>
<evidence type="ECO:0000259" key="5">
    <source>
        <dbReference type="PROSITE" id="PS50977"/>
    </source>
</evidence>
<proteinExistence type="predicted"/>
<organism evidence="6 7">
    <name type="scientific">Actinokineospora bangkokensis</name>
    <dbReference type="NCBI Taxonomy" id="1193682"/>
    <lineage>
        <taxon>Bacteria</taxon>
        <taxon>Bacillati</taxon>
        <taxon>Actinomycetota</taxon>
        <taxon>Actinomycetes</taxon>
        <taxon>Pseudonocardiales</taxon>
        <taxon>Pseudonocardiaceae</taxon>
        <taxon>Actinokineospora</taxon>
    </lineage>
</organism>
<feature type="DNA-binding region" description="H-T-H motif" evidence="4">
    <location>
        <begin position="34"/>
        <end position="53"/>
    </location>
</feature>
<dbReference type="Gene3D" id="1.10.357.10">
    <property type="entry name" value="Tetracycline Repressor, domain 2"/>
    <property type="match status" value="1"/>
</dbReference>
<dbReference type="SUPFAM" id="SSF46689">
    <property type="entry name" value="Homeodomain-like"/>
    <property type="match status" value="1"/>
</dbReference>
<gene>
    <name evidence="6" type="ORF">BJP25_17370</name>
</gene>
<dbReference type="AlphaFoldDB" id="A0A1Q9LMN8"/>
<accession>A0A1Q9LMN8</accession>
<keyword evidence="1" id="KW-0805">Transcription regulation</keyword>
<evidence type="ECO:0000256" key="4">
    <source>
        <dbReference type="PROSITE-ProRule" id="PRU00335"/>
    </source>
</evidence>
<dbReference type="GO" id="GO:0003700">
    <property type="term" value="F:DNA-binding transcription factor activity"/>
    <property type="evidence" value="ECO:0007669"/>
    <property type="project" value="TreeGrafter"/>
</dbReference>
<keyword evidence="3" id="KW-0804">Transcription</keyword>
<dbReference type="STRING" id="1193682.BJP25_17370"/>
<protein>
    <recommendedName>
        <fullName evidence="5">HTH tetR-type domain-containing protein</fullName>
    </recommendedName>
</protein>
<evidence type="ECO:0000256" key="1">
    <source>
        <dbReference type="ARBA" id="ARBA00023015"/>
    </source>
</evidence>
<sequence>MPRNRVLVPKEQKRDELLVAAALLLVRDGYEATSMSKLAQHAGVAPNTLYWYFQDKDDLLVAVADRYLHTLLAELGTVTAEPLAEQFHWLVDRLRPVKHLVATVHNRLAVSPVIDEWHTGFHRTLEQVFAANLPHPIPADRRVAEVAAATFTLEGAITHAVDADTTRGLCAIAADRLMTAATAHG</sequence>
<dbReference type="PANTHER" id="PTHR30055:SF234">
    <property type="entry name" value="HTH-TYPE TRANSCRIPTIONAL REGULATOR BETI"/>
    <property type="match status" value="1"/>
</dbReference>
<dbReference type="GO" id="GO:0000976">
    <property type="term" value="F:transcription cis-regulatory region binding"/>
    <property type="evidence" value="ECO:0007669"/>
    <property type="project" value="TreeGrafter"/>
</dbReference>
<evidence type="ECO:0000256" key="2">
    <source>
        <dbReference type="ARBA" id="ARBA00023125"/>
    </source>
</evidence>
<dbReference type="PROSITE" id="PS50977">
    <property type="entry name" value="HTH_TETR_2"/>
    <property type="match status" value="1"/>
</dbReference>
<evidence type="ECO:0000313" key="7">
    <source>
        <dbReference type="Proteomes" id="UP000186040"/>
    </source>
</evidence>
<dbReference type="Proteomes" id="UP000186040">
    <property type="component" value="Unassembled WGS sequence"/>
</dbReference>
<evidence type="ECO:0000256" key="3">
    <source>
        <dbReference type="ARBA" id="ARBA00023163"/>
    </source>
</evidence>
<name>A0A1Q9LMN8_9PSEU</name>
<dbReference type="InterPro" id="IPR050109">
    <property type="entry name" value="HTH-type_TetR-like_transc_reg"/>
</dbReference>
<dbReference type="Pfam" id="PF00440">
    <property type="entry name" value="TetR_N"/>
    <property type="match status" value="1"/>
</dbReference>
<dbReference type="InterPro" id="IPR001647">
    <property type="entry name" value="HTH_TetR"/>
</dbReference>
<keyword evidence="7" id="KW-1185">Reference proteome</keyword>
<dbReference type="PANTHER" id="PTHR30055">
    <property type="entry name" value="HTH-TYPE TRANSCRIPTIONAL REGULATOR RUTR"/>
    <property type="match status" value="1"/>
</dbReference>
<dbReference type="EMBL" id="MKQR01000011">
    <property type="protein sequence ID" value="OLR93254.1"/>
    <property type="molecule type" value="Genomic_DNA"/>
</dbReference>
<comment type="caution">
    <text evidence="6">The sequence shown here is derived from an EMBL/GenBank/DDBJ whole genome shotgun (WGS) entry which is preliminary data.</text>
</comment>
<feature type="domain" description="HTH tetR-type" evidence="5">
    <location>
        <begin position="11"/>
        <end position="71"/>
    </location>
</feature>
<dbReference type="PRINTS" id="PR00455">
    <property type="entry name" value="HTHTETR"/>
</dbReference>
<evidence type="ECO:0000313" key="6">
    <source>
        <dbReference type="EMBL" id="OLR93254.1"/>
    </source>
</evidence>